<organism evidence="1 2">
    <name type="scientific">Aliivibrio fischeri</name>
    <name type="common">Vibrio fischeri</name>
    <dbReference type="NCBI Taxonomy" id="668"/>
    <lineage>
        <taxon>Bacteria</taxon>
        <taxon>Pseudomonadati</taxon>
        <taxon>Pseudomonadota</taxon>
        <taxon>Gammaproteobacteria</taxon>
        <taxon>Vibrionales</taxon>
        <taxon>Vibrionaceae</taxon>
        <taxon>Aliivibrio</taxon>
    </lineage>
</organism>
<protein>
    <submittedName>
        <fullName evidence="1">Uncharacterized protein</fullName>
    </submittedName>
</protein>
<sequence length="54" mass="6323">MILFDEYRTRFYIKVLENGRGQNYIIEEGAQALFGLTLPSALKFRTLKNEKLNV</sequence>
<proteinExistence type="predicted"/>
<evidence type="ECO:0000313" key="2">
    <source>
        <dbReference type="Proteomes" id="UP000321787"/>
    </source>
</evidence>
<evidence type="ECO:0000313" key="1">
    <source>
        <dbReference type="EMBL" id="GEK14294.1"/>
    </source>
</evidence>
<reference evidence="1 2" key="1">
    <citation type="submission" date="2019-07" db="EMBL/GenBank/DDBJ databases">
        <title>Whole genome shotgun sequence of Aliivibrio fischeri NBRC 101058.</title>
        <authorList>
            <person name="Hosoyama A."/>
            <person name="Uohara A."/>
            <person name="Ohji S."/>
            <person name="Ichikawa N."/>
        </authorList>
    </citation>
    <scope>NUCLEOTIDE SEQUENCE [LARGE SCALE GENOMIC DNA]</scope>
    <source>
        <strain evidence="1 2">NBRC 101058</strain>
    </source>
</reference>
<comment type="caution">
    <text evidence="1">The sequence shown here is derived from an EMBL/GenBank/DDBJ whole genome shotgun (WGS) entry which is preliminary data.</text>
</comment>
<dbReference type="Proteomes" id="UP000321787">
    <property type="component" value="Unassembled WGS sequence"/>
</dbReference>
<dbReference type="AlphaFoldDB" id="A0A510UI24"/>
<accession>A0A510UI24</accession>
<dbReference type="EMBL" id="BJTZ01000014">
    <property type="protein sequence ID" value="GEK14294.1"/>
    <property type="molecule type" value="Genomic_DNA"/>
</dbReference>
<gene>
    <name evidence="1" type="ORF">AFI02nite_23300</name>
</gene>
<name>A0A510UI24_ALIFS</name>